<evidence type="ECO:0000313" key="1">
    <source>
        <dbReference type="EMBL" id="CDO74117.1"/>
    </source>
</evidence>
<dbReference type="OrthoDB" id="2752979at2759"/>
<evidence type="ECO:0000313" key="2">
    <source>
        <dbReference type="Proteomes" id="UP000029665"/>
    </source>
</evidence>
<dbReference type="HOGENOM" id="CLU_1245920_0_0_1"/>
<organism evidence="1 2">
    <name type="scientific">Pycnoporus cinnabarinus</name>
    <name type="common">Cinnabar-red polypore</name>
    <name type="synonym">Trametes cinnabarina</name>
    <dbReference type="NCBI Taxonomy" id="5643"/>
    <lineage>
        <taxon>Eukaryota</taxon>
        <taxon>Fungi</taxon>
        <taxon>Dikarya</taxon>
        <taxon>Basidiomycota</taxon>
        <taxon>Agaricomycotina</taxon>
        <taxon>Agaricomycetes</taxon>
        <taxon>Polyporales</taxon>
        <taxon>Polyporaceae</taxon>
        <taxon>Trametes</taxon>
    </lineage>
</organism>
<dbReference type="EMBL" id="CCBP010000125">
    <property type="protein sequence ID" value="CDO74117.1"/>
    <property type="molecule type" value="Genomic_DNA"/>
</dbReference>
<dbReference type="AlphaFoldDB" id="A0A060SHX3"/>
<keyword evidence="2" id="KW-1185">Reference proteome</keyword>
<proteinExistence type="predicted"/>
<name>A0A060SHX3_PYCCI</name>
<reference evidence="1" key="1">
    <citation type="submission" date="2014-01" db="EMBL/GenBank/DDBJ databases">
        <title>The genome of the white-rot fungus Pycnoporus cinnabarinus: a basidiomycete model with a versatile arsenal for lignocellulosic biomass breakdown.</title>
        <authorList>
            <person name="Levasseur A."/>
            <person name="Lomascolo A."/>
            <person name="Ruiz-Duenas F.J."/>
            <person name="Uzan E."/>
            <person name="Piumi F."/>
            <person name="Kues U."/>
            <person name="Ram A.F.J."/>
            <person name="Murat C."/>
            <person name="Haon M."/>
            <person name="Benoit I."/>
            <person name="Arfi Y."/>
            <person name="Chevret D."/>
            <person name="Drula E."/>
            <person name="Kwon M.J."/>
            <person name="Gouret P."/>
            <person name="Lesage-Meessen L."/>
            <person name="Lombard V."/>
            <person name="Mariette J."/>
            <person name="Noirot C."/>
            <person name="Park J."/>
            <person name="Patyshakuliyeva A."/>
            <person name="Wieneger R.A.B."/>
            <person name="Wosten H.A.B."/>
            <person name="Martin F."/>
            <person name="Coutinho P.M."/>
            <person name="de Vries R."/>
            <person name="Martinez A.T."/>
            <person name="Klopp C."/>
            <person name="Pontarotti P."/>
            <person name="Henrissat B."/>
            <person name="Record E."/>
        </authorList>
    </citation>
    <scope>NUCLEOTIDE SEQUENCE [LARGE SCALE GENOMIC DNA]</scope>
    <source>
        <strain evidence="1">BRFM137</strain>
    </source>
</reference>
<accession>A0A060SHX3</accession>
<protein>
    <submittedName>
        <fullName evidence="1">Uncharacterized protein</fullName>
    </submittedName>
</protein>
<sequence>MMEFAHTKHYMRSIVGDRLVKTQTWGCQDSRAVESLIEECGVGGLGGIVNVLPFWDIVAKLWNRTRDVLTNVHSVTLPPTRSARKTLARDIRTALALVDPLQVQPSPDRYNLNNIVVHGGRQSASGLRSPTRTANPAVHIVVAGDLTTGDNVLAFLISADPSLAGLVERFRVAGLTNIARLKTMARWGQEERNMFLLKELRLSAFEQKLVDDALVRLAMSNA</sequence>
<gene>
    <name evidence="1" type="ORF">BN946_scf185043.g167</name>
</gene>
<comment type="caution">
    <text evidence="1">The sequence shown here is derived from an EMBL/GenBank/DDBJ whole genome shotgun (WGS) entry which is preliminary data.</text>
</comment>
<dbReference type="Proteomes" id="UP000029665">
    <property type="component" value="Unassembled WGS sequence"/>
</dbReference>